<feature type="chain" id="PRO_5046805172" description="Carboxypeptidase regulatory-like domain-containing protein" evidence="1">
    <location>
        <begin position="20"/>
        <end position="327"/>
    </location>
</feature>
<evidence type="ECO:0000256" key="1">
    <source>
        <dbReference type="SAM" id="SignalP"/>
    </source>
</evidence>
<accession>A0ABM8TWN1</accession>
<protein>
    <recommendedName>
        <fullName evidence="4">Carboxypeptidase regulatory-like domain-containing protein</fullName>
    </recommendedName>
</protein>
<evidence type="ECO:0000313" key="2">
    <source>
        <dbReference type="EMBL" id="CAG2161243.1"/>
    </source>
</evidence>
<dbReference type="EMBL" id="CAJPVI010000117">
    <property type="protein sequence ID" value="CAG2161243.1"/>
    <property type="molecule type" value="Genomic_DNA"/>
</dbReference>
<comment type="caution">
    <text evidence="2">The sequence shown here is derived from an EMBL/GenBank/DDBJ whole genome shotgun (WGS) entry which is preliminary data.</text>
</comment>
<gene>
    <name evidence="2" type="ORF">LMG26411_08098</name>
</gene>
<dbReference type="PROSITE" id="PS51257">
    <property type="entry name" value="PROKAR_LIPOPROTEIN"/>
    <property type="match status" value="1"/>
</dbReference>
<reference evidence="2 3" key="1">
    <citation type="submission" date="2021-03" db="EMBL/GenBank/DDBJ databases">
        <authorList>
            <person name="Peeters C."/>
        </authorList>
    </citation>
    <scope>NUCLEOTIDE SEQUENCE [LARGE SCALE GENOMIC DNA]</scope>
    <source>
        <strain evidence="2 3">LMG 26411</strain>
    </source>
</reference>
<name>A0ABM8TWN1_9BURK</name>
<feature type="signal peptide" evidence="1">
    <location>
        <begin position="1"/>
        <end position="19"/>
    </location>
</feature>
<dbReference type="Proteomes" id="UP000672657">
    <property type="component" value="Unassembled WGS sequence"/>
</dbReference>
<keyword evidence="3" id="KW-1185">Reference proteome</keyword>
<evidence type="ECO:0000313" key="3">
    <source>
        <dbReference type="Proteomes" id="UP000672657"/>
    </source>
</evidence>
<sequence>MFDGIKRACFLMISILLVASCGGGGGGGDGGDIISRPPPTGWVTIDSPDTTSTICNEVSLTGAAFISPTFFGCCNGSAEEITGVTVTWRNETNGQAGKAIQTVSVSGLTGPFNHRWTATVPVAMGTNTIIVSASDPAGINGTASVDISKTGPSFKVSGQLRSVNGIGLGFFESGISVTLAGAKDLTAVPDSGAKAGAYSLSCVPPGTYTLTPKSSAFHYDFSPSSQTFDVVDHDVTLVDMVAPAYRVDGRITFSVNGAPSPGTSVMISSGGASLSNLTDNTGLYLFVVPDGPYRIEPHDLFFSTVFTPASQDIIVSGQDISALNFAR</sequence>
<evidence type="ECO:0008006" key="4">
    <source>
        <dbReference type="Google" id="ProtNLM"/>
    </source>
</evidence>
<proteinExistence type="predicted"/>
<dbReference type="SUPFAM" id="SSF49464">
    <property type="entry name" value="Carboxypeptidase regulatory domain-like"/>
    <property type="match status" value="1"/>
</dbReference>
<organism evidence="2 3">
    <name type="scientific">Cupriavidus numazuensis</name>
    <dbReference type="NCBI Taxonomy" id="221992"/>
    <lineage>
        <taxon>Bacteria</taxon>
        <taxon>Pseudomonadati</taxon>
        <taxon>Pseudomonadota</taxon>
        <taxon>Betaproteobacteria</taxon>
        <taxon>Burkholderiales</taxon>
        <taxon>Burkholderiaceae</taxon>
        <taxon>Cupriavidus</taxon>
    </lineage>
</organism>
<dbReference type="InterPro" id="IPR008969">
    <property type="entry name" value="CarboxyPept-like_regulatory"/>
</dbReference>
<keyword evidence="1" id="KW-0732">Signal</keyword>